<name>A0A9N7RFN6_STRHE</name>
<evidence type="ECO:0000313" key="2">
    <source>
        <dbReference type="Proteomes" id="UP001153555"/>
    </source>
</evidence>
<feature type="non-terminal residue" evidence="1">
    <location>
        <position position="1"/>
    </location>
</feature>
<gene>
    <name evidence="1" type="ORF">SHERM_24706</name>
</gene>
<accession>A0A9N7RFN6</accession>
<proteinExistence type="predicted"/>
<reference evidence="1" key="1">
    <citation type="submission" date="2019-12" db="EMBL/GenBank/DDBJ databases">
        <authorList>
            <person name="Scholes J."/>
        </authorList>
    </citation>
    <scope>NUCLEOTIDE SEQUENCE</scope>
</reference>
<comment type="caution">
    <text evidence="1">The sequence shown here is derived from an EMBL/GenBank/DDBJ whole genome shotgun (WGS) entry which is preliminary data.</text>
</comment>
<protein>
    <submittedName>
        <fullName evidence="1">Uncharacterized protein</fullName>
    </submittedName>
</protein>
<evidence type="ECO:0000313" key="1">
    <source>
        <dbReference type="EMBL" id="CAA0829116.1"/>
    </source>
</evidence>
<organism evidence="1 2">
    <name type="scientific">Striga hermonthica</name>
    <name type="common">Purple witchweed</name>
    <name type="synonym">Buchnera hermonthica</name>
    <dbReference type="NCBI Taxonomy" id="68872"/>
    <lineage>
        <taxon>Eukaryota</taxon>
        <taxon>Viridiplantae</taxon>
        <taxon>Streptophyta</taxon>
        <taxon>Embryophyta</taxon>
        <taxon>Tracheophyta</taxon>
        <taxon>Spermatophyta</taxon>
        <taxon>Magnoliopsida</taxon>
        <taxon>eudicotyledons</taxon>
        <taxon>Gunneridae</taxon>
        <taxon>Pentapetalae</taxon>
        <taxon>asterids</taxon>
        <taxon>lamiids</taxon>
        <taxon>Lamiales</taxon>
        <taxon>Orobanchaceae</taxon>
        <taxon>Buchnereae</taxon>
        <taxon>Striga</taxon>
    </lineage>
</organism>
<dbReference type="EMBL" id="CACSLK010027773">
    <property type="protein sequence ID" value="CAA0829116.1"/>
    <property type="molecule type" value="Genomic_DNA"/>
</dbReference>
<dbReference type="AlphaFoldDB" id="A0A9N7RFN6"/>
<sequence length="62" mass="7353">VIQYPQPESKMEPLQLLPPKCLLANSITKLHNLTKLKLNVNWWFLTYFLEKAHKLKVLIIPR</sequence>
<dbReference type="Proteomes" id="UP001153555">
    <property type="component" value="Unassembled WGS sequence"/>
</dbReference>
<keyword evidence="2" id="KW-1185">Reference proteome</keyword>
<feature type="non-terminal residue" evidence="1">
    <location>
        <position position="62"/>
    </location>
</feature>